<keyword evidence="8" id="KW-1185">Reference proteome</keyword>
<dbReference type="SUPFAM" id="SSF51395">
    <property type="entry name" value="FMN-linked oxidoreductases"/>
    <property type="match status" value="1"/>
</dbReference>
<dbReference type="FunFam" id="3.30.70.20:FF:000023">
    <property type="entry name" value="Dihydropyrimidine dehydrogenase [NADP(+)]"/>
    <property type="match status" value="1"/>
</dbReference>
<evidence type="ECO:0000256" key="6">
    <source>
        <dbReference type="ARBA" id="ARBA00032722"/>
    </source>
</evidence>
<feature type="domain" description="4Fe-4S ferredoxin-type" evidence="7">
    <location>
        <begin position="522"/>
        <end position="554"/>
    </location>
</feature>
<comment type="similarity">
    <text evidence="2">Belongs to the dihydropyrimidine dehydrogenase family.</text>
</comment>
<dbReference type="GO" id="GO:0050661">
    <property type="term" value="F:NADP binding"/>
    <property type="evidence" value="ECO:0007669"/>
    <property type="project" value="TreeGrafter"/>
</dbReference>
<evidence type="ECO:0000256" key="4">
    <source>
        <dbReference type="ARBA" id="ARBA00023002"/>
    </source>
</evidence>
<accession>A0A915P304</accession>
<dbReference type="PANTHER" id="PTHR43073:SF2">
    <property type="entry name" value="DIHYDROPYRIMIDINE DEHYDROGENASE [NADP(+)]"/>
    <property type="match status" value="1"/>
</dbReference>
<sequence length="621" mass="67042">MEQELDGQWVEDVGQTLTLRADWVISAFGSDLVDPEVKEALKPLKFDNNGIPIVDTKTQQSSENWVFLGGDVAGVAETTVIDLSVEMCGIRFEHPFGLASAPPTTTGAMCRRAFEQGWSFVLTKTFGLDKDLVTNVSPRIVRGTTSGPIYGPGQGSFLNIELISEKTAEYWLECIQELKRDFPTKIVIASIMASFVKDDWTELAVRSEAAGADALELNLSCPHGMGERGMGLACGQDTEMVKQISQWVRSAVKIPFFPKMTPNITDIRKIAIAAKEGGADGVTATNTVSGLMGLRSDSSAWPTAKEGGADGVTATNTVSGLMGLRSDSSAWPSVGRNKLTTYGGVSGNAIRPIALRAVSAIANELPGFPILAAGGIDSAESGLQFLNAGASVLQVCSAVQNQDFTLVQDYCSGLRTLLYLQGISTLADWDGQSPPVEKHQKGKPLLVKNAHLPALGIFREKRYKLEKGLLVKQNGDFIENNKVYVTKRPDNQLKKVPKIKDMIGTALDKVGAYNDLDNSQQVVAVIDDDLCINCGKCYMTCNDSGYQAITFDRDSHLAHVNEENCTGCTLCHSVCPIPDCIKMVPKQIPHRINRGIPPLSLGTKASEIKILKGERVLLSTN</sequence>
<evidence type="ECO:0000313" key="9">
    <source>
        <dbReference type="WBParaSite" id="scf7180000423525.g11209"/>
    </source>
</evidence>
<dbReference type="SUPFAM" id="SSF54862">
    <property type="entry name" value="4Fe-4S ferredoxins"/>
    <property type="match status" value="1"/>
</dbReference>
<comment type="pathway">
    <text evidence="1">Amino-acid biosynthesis; beta-alanine biosynthesis.</text>
</comment>
<evidence type="ECO:0000256" key="1">
    <source>
        <dbReference type="ARBA" id="ARBA00004668"/>
    </source>
</evidence>
<dbReference type="PROSITE" id="PS51379">
    <property type="entry name" value="4FE4S_FER_2"/>
    <property type="match status" value="2"/>
</dbReference>
<organism evidence="8 9">
    <name type="scientific">Meloidogyne floridensis</name>
    <dbReference type="NCBI Taxonomy" id="298350"/>
    <lineage>
        <taxon>Eukaryota</taxon>
        <taxon>Metazoa</taxon>
        <taxon>Ecdysozoa</taxon>
        <taxon>Nematoda</taxon>
        <taxon>Chromadorea</taxon>
        <taxon>Rhabditida</taxon>
        <taxon>Tylenchina</taxon>
        <taxon>Tylenchomorpha</taxon>
        <taxon>Tylenchoidea</taxon>
        <taxon>Meloidogynidae</taxon>
        <taxon>Meloidogyninae</taxon>
        <taxon>Meloidogyne</taxon>
    </lineage>
</organism>
<dbReference type="GO" id="GO:0005829">
    <property type="term" value="C:cytosol"/>
    <property type="evidence" value="ECO:0007669"/>
    <property type="project" value="TreeGrafter"/>
</dbReference>
<feature type="domain" description="4Fe-4S ferredoxin-type" evidence="7">
    <location>
        <begin position="556"/>
        <end position="586"/>
    </location>
</feature>
<dbReference type="Pfam" id="PF14697">
    <property type="entry name" value="Fer4_21"/>
    <property type="match status" value="1"/>
</dbReference>
<evidence type="ECO:0000256" key="3">
    <source>
        <dbReference type="ARBA" id="ARBA00013004"/>
    </source>
</evidence>
<keyword evidence="4" id="KW-0560">Oxidoreductase</keyword>
<protein>
    <recommendedName>
        <fullName evidence="3">dihydropyrimidine dehydrogenase (NADP(+))</fullName>
        <ecNumber evidence="3">1.3.1.2</ecNumber>
    </recommendedName>
    <alternativeName>
        <fullName evidence="6">Dihydrothymine dehydrogenase</fullName>
    </alternativeName>
    <alternativeName>
        <fullName evidence="5">Dihydrouracil dehydrogenase</fullName>
    </alternativeName>
</protein>
<dbReference type="GO" id="GO:0017113">
    <property type="term" value="F:dihydropyrimidine dehydrogenase (NADP+) activity"/>
    <property type="evidence" value="ECO:0007669"/>
    <property type="project" value="UniProtKB-EC"/>
</dbReference>
<name>A0A915P304_9BILA</name>
<dbReference type="Gene3D" id="3.50.50.60">
    <property type="entry name" value="FAD/NAD(P)-binding domain"/>
    <property type="match status" value="1"/>
</dbReference>
<dbReference type="EC" id="1.3.1.2" evidence="3"/>
<dbReference type="InterPro" id="IPR013785">
    <property type="entry name" value="Aldolase_TIM"/>
</dbReference>
<evidence type="ECO:0000256" key="2">
    <source>
        <dbReference type="ARBA" id="ARBA00010804"/>
    </source>
</evidence>
<dbReference type="PANTHER" id="PTHR43073">
    <property type="entry name" value="DIHYDROPYRIMIDINE DEHYDROGENASE [NADP(+)]"/>
    <property type="match status" value="1"/>
</dbReference>
<dbReference type="CDD" id="cd02940">
    <property type="entry name" value="DHPD_FMN"/>
    <property type="match status" value="1"/>
</dbReference>
<dbReference type="Gene3D" id="3.20.20.70">
    <property type="entry name" value="Aldolase class I"/>
    <property type="match status" value="2"/>
</dbReference>
<dbReference type="Pfam" id="PF01180">
    <property type="entry name" value="DHO_dh"/>
    <property type="match status" value="1"/>
</dbReference>
<evidence type="ECO:0000259" key="7">
    <source>
        <dbReference type="PROSITE" id="PS51379"/>
    </source>
</evidence>
<dbReference type="GO" id="GO:0002058">
    <property type="term" value="F:uracil binding"/>
    <property type="evidence" value="ECO:0007669"/>
    <property type="project" value="TreeGrafter"/>
</dbReference>
<dbReference type="InterPro" id="IPR017900">
    <property type="entry name" value="4Fe4S_Fe_S_CS"/>
</dbReference>
<dbReference type="SUPFAM" id="SSF51905">
    <property type="entry name" value="FAD/NAD(P)-binding domain"/>
    <property type="match status" value="1"/>
</dbReference>
<dbReference type="PROSITE" id="PS00198">
    <property type="entry name" value="4FE4S_FER_1"/>
    <property type="match status" value="1"/>
</dbReference>
<evidence type="ECO:0000256" key="5">
    <source>
        <dbReference type="ARBA" id="ARBA00030119"/>
    </source>
</evidence>
<dbReference type="AlphaFoldDB" id="A0A915P304"/>
<dbReference type="InterPro" id="IPR005720">
    <property type="entry name" value="Dihydroorotate_DH_cat"/>
</dbReference>
<dbReference type="Gene3D" id="3.30.70.20">
    <property type="match status" value="1"/>
</dbReference>
<dbReference type="WBParaSite" id="scf7180000423525.g11209">
    <property type="protein sequence ID" value="scf7180000423525.g11209"/>
    <property type="gene ID" value="scf7180000423525.g11209"/>
</dbReference>
<dbReference type="Proteomes" id="UP000887560">
    <property type="component" value="Unplaced"/>
</dbReference>
<dbReference type="InterPro" id="IPR036188">
    <property type="entry name" value="FAD/NAD-bd_sf"/>
</dbReference>
<evidence type="ECO:0000313" key="8">
    <source>
        <dbReference type="Proteomes" id="UP000887560"/>
    </source>
</evidence>
<dbReference type="InterPro" id="IPR017896">
    <property type="entry name" value="4Fe4S_Fe-S-bd"/>
</dbReference>
<dbReference type="GO" id="GO:0006212">
    <property type="term" value="P:uracil catabolic process"/>
    <property type="evidence" value="ECO:0007669"/>
    <property type="project" value="TreeGrafter"/>
</dbReference>
<dbReference type="GO" id="GO:0006210">
    <property type="term" value="P:thymine catabolic process"/>
    <property type="evidence" value="ECO:0007669"/>
    <property type="project" value="TreeGrafter"/>
</dbReference>
<reference evidence="9" key="1">
    <citation type="submission" date="2022-11" db="UniProtKB">
        <authorList>
            <consortium name="WormBaseParasite"/>
        </authorList>
    </citation>
    <scope>IDENTIFICATION</scope>
</reference>
<dbReference type="FunFam" id="3.20.20.70:FF:000027">
    <property type="entry name" value="Dihydropyrimidine dehydrogenase [NADP(+)]"/>
    <property type="match status" value="1"/>
</dbReference>
<proteinExistence type="inferred from homology"/>